<reference evidence="1 2" key="2">
    <citation type="journal article" date="2022" name="Mol. Ecol. Resour.">
        <title>The genomes of chicory, endive, great burdock and yacon provide insights into Asteraceae paleo-polyploidization history and plant inulin production.</title>
        <authorList>
            <person name="Fan W."/>
            <person name="Wang S."/>
            <person name="Wang H."/>
            <person name="Wang A."/>
            <person name="Jiang F."/>
            <person name="Liu H."/>
            <person name="Zhao H."/>
            <person name="Xu D."/>
            <person name="Zhang Y."/>
        </authorList>
    </citation>
    <scope>NUCLEOTIDE SEQUENCE [LARGE SCALE GENOMIC DNA]</scope>
    <source>
        <strain evidence="2">cv. Yunnan</strain>
        <tissue evidence="1">Leaves</tissue>
    </source>
</reference>
<proteinExistence type="predicted"/>
<evidence type="ECO:0000313" key="2">
    <source>
        <dbReference type="Proteomes" id="UP001056120"/>
    </source>
</evidence>
<reference evidence="2" key="1">
    <citation type="journal article" date="2022" name="Mol. Ecol. Resour.">
        <title>The genomes of chicory, endive, great burdock and yacon provide insights into Asteraceae palaeo-polyploidization history and plant inulin production.</title>
        <authorList>
            <person name="Fan W."/>
            <person name="Wang S."/>
            <person name="Wang H."/>
            <person name="Wang A."/>
            <person name="Jiang F."/>
            <person name="Liu H."/>
            <person name="Zhao H."/>
            <person name="Xu D."/>
            <person name="Zhang Y."/>
        </authorList>
    </citation>
    <scope>NUCLEOTIDE SEQUENCE [LARGE SCALE GENOMIC DNA]</scope>
    <source>
        <strain evidence="2">cv. Yunnan</strain>
    </source>
</reference>
<accession>A0ACB9AN92</accession>
<comment type="caution">
    <text evidence="1">The sequence shown here is derived from an EMBL/GenBank/DDBJ whole genome shotgun (WGS) entry which is preliminary data.</text>
</comment>
<protein>
    <submittedName>
        <fullName evidence="1">Uncharacterized protein</fullName>
    </submittedName>
</protein>
<name>A0ACB9AN92_9ASTR</name>
<dbReference type="EMBL" id="CM042041">
    <property type="protein sequence ID" value="KAI3711667.1"/>
    <property type="molecule type" value="Genomic_DNA"/>
</dbReference>
<keyword evidence="2" id="KW-1185">Reference proteome</keyword>
<sequence length="819" mass="92763">MVTWRLEVDVVVRSRFHDKEDEMVVEGKNNTDLRIGSGGDVDGGGWIWWQRRSFIGRNIVMDLNSTNYYNLVSKLGNEAYNVSKIKSSLEDYVDVIYKRDVENRYGEPMIVIGMYIALASLICIVEMAVDLFHGVRSKKLWFPCRIFSIDALSVTVIAVTMKLPVDLSGNMPGVVDQVAKLGSMAFMCTMMANLLPCLATMDNKTLLANVVALGVLVVTLVVNVSVQIHTGVVESHKEYYRKIDEMVPTGKYPRLSRVLNTVTYSQLAIVYMAMLSVLMIIYVCSSLAILKSKHIIEQKYQERHETSSENIQQPISPVEKLQQHVSNYWIMAGSGNPQFIIACSPTTTAAGVICAFTTSLHTITIGFTIDNIGDYGSNYGFSMLVILIVQFIGVVLGTVAPLYRCFASLSFKVSPESILKQIKVFKVESYWTQKLSEWKRDSIRFPFRIHKRNVVLKNLKSLIFLLFIGIQWGIVVICKIIALIPFFIMICVFSCFWLLQAVFCSSKESSENLEHSPYVLLLENETELAERTLKRLTKSIIKLIKKGEKKQPNNLMNLIKEKPAIGFQGDPPDSWSLAVVNLTTIAVTLRKIKKVEVYNLLKSVREGLEYVTLVEKNLPMIKKVEDDSFLKSVREGLEDVTLVEKSVQAAETLWEEVDFRHKWLGIKLKYITSKVNVVDCEDDVTMHIVKLFLKEAEKIKQEVEKIKKEEGSLNDDFKFKSICANSMYRITEAIIHDDKESHKKSFDEVISSRIAEIIAECLTNLPQVIAMKCHTDVIEKREASVKAAARLLGETKEIIKILQDPSRHVPSTNPDDMLL</sequence>
<organism evidence="1 2">
    <name type="scientific">Smallanthus sonchifolius</name>
    <dbReference type="NCBI Taxonomy" id="185202"/>
    <lineage>
        <taxon>Eukaryota</taxon>
        <taxon>Viridiplantae</taxon>
        <taxon>Streptophyta</taxon>
        <taxon>Embryophyta</taxon>
        <taxon>Tracheophyta</taxon>
        <taxon>Spermatophyta</taxon>
        <taxon>Magnoliopsida</taxon>
        <taxon>eudicotyledons</taxon>
        <taxon>Gunneridae</taxon>
        <taxon>Pentapetalae</taxon>
        <taxon>asterids</taxon>
        <taxon>campanulids</taxon>
        <taxon>Asterales</taxon>
        <taxon>Asteraceae</taxon>
        <taxon>Asteroideae</taxon>
        <taxon>Heliantheae alliance</taxon>
        <taxon>Millerieae</taxon>
        <taxon>Smallanthus</taxon>
    </lineage>
</organism>
<evidence type="ECO:0000313" key="1">
    <source>
        <dbReference type="EMBL" id="KAI3711667.1"/>
    </source>
</evidence>
<dbReference type="Proteomes" id="UP001056120">
    <property type="component" value="Linkage Group LG24"/>
</dbReference>
<gene>
    <name evidence="1" type="ORF">L1987_70206</name>
</gene>